<name>A0ABT9KYQ9_9ACTN</name>
<keyword evidence="3" id="KW-1185">Reference proteome</keyword>
<protein>
    <submittedName>
        <fullName evidence="2">Uncharacterized protein</fullName>
    </submittedName>
</protein>
<sequence length="253" mass="26770">MILAHHGAHDAPRRHERRGARACPATDRALRLLTGTPPPHTTPAPGSRLPPPGSRLPAPASRLPPPASRLPAPGSRLPAPGSRIGAAPWLRGRRGALASGTVVFRPHRRCLAGLGRWPPGPAAVSFRAWARRLPHHAISPGPVGTRAAATPSRRSRSRGPGAGRGTDGRKTEAGCPSWRPGRSPQVEGRGEDPKAEGRSPKVRPRRRPQARGPEPEGETAAKTPRPRAGATSRDGARGRRRFRGGAGRGRHPP</sequence>
<feature type="compositionally biased region" description="Basic residues" evidence="1">
    <location>
        <begin position="200"/>
        <end position="209"/>
    </location>
</feature>
<gene>
    <name evidence="2" type="ORF">JOF35_005928</name>
</gene>
<accession>A0ABT9KYQ9</accession>
<evidence type="ECO:0000313" key="3">
    <source>
        <dbReference type="Proteomes" id="UP001234880"/>
    </source>
</evidence>
<evidence type="ECO:0000256" key="1">
    <source>
        <dbReference type="SAM" id="MobiDB-lite"/>
    </source>
</evidence>
<feature type="region of interest" description="Disordered" evidence="1">
    <location>
        <begin position="1"/>
        <end position="87"/>
    </location>
</feature>
<proteinExistence type="predicted"/>
<dbReference type="EMBL" id="JAURUE010000002">
    <property type="protein sequence ID" value="MDP9613590.1"/>
    <property type="molecule type" value="Genomic_DNA"/>
</dbReference>
<feature type="compositionally biased region" description="Pro residues" evidence="1">
    <location>
        <begin position="36"/>
        <end position="54"/>
    </location>
</feature>
<reference evidence="2 3" key="1">
    <citation type="submission" date="2023-07" db="EMBL/GenBank/DDBJ databases">
        <title>Sequencing the genomes of 1000 actinobacteria strains.</title>
        <authorList>
            <person name="Klenk H.-P."/>
        </authorList>
    </citation>
    <scope>NUCLEOTIDE SEQUENCE [LARGE SCALE GENOMIC DNA]</scope>
    <source>
        <strain evidence="2 3">DSM 41600</strain>
    </source>
</reference>
<feature type="compositionally biased region" description="Basic residues" evidence="1">
    <location>
        <begin position="238"/>
        <end position="253"/>
    </location>
</feature>
<evidence type="ECO:0000313" key="2">
    <source>
        <dbReference type="EMBL" id="MDP9613590.1"/>
    </source>
</evidence>
<feature type="region of interest" description="Disordered" evidence="1">
    <location>
        <begin position="136"/>
        <end position="253"/>
    </location>
</feature>
<organism evidence="2 3">
    <name type="scientific">Streptomyces demainii</name>
    <dbReference type="NCBI Taxonomy" id="588122"/>
    <lineage>
        <taxon>Bacteria</taxon>
        <taxon>Bacillati</taxon>
        <taxon>Actinomycetota</taxon>
        <taxon>Actinomycetes</taxon>
        <taxon>Kitasatosporales</taxon>
        <taxon>Streptomycetaceae</taxon>
        <taxon>Streptomyces</taxon>
    </lineage>
</organism>
<comment type="caution">
    <text evidence="2">The sequence shown here is derived from an EMBL/GenBank/DDBJ whole genome shotgun (WGS) entry which is preliminary data.</text>
</comment>
<feature type="compositionally biased region" description="Basic and acidic residues" evidence="1">
    <location>
        <begin position="188"/>
        <end position="199"/>
    </location>
</feature>
<dbReference type="Proteomes" id="UP001234880">
    <property type="component" value="Unassembled WGS sequence"/>
</dbReference>